<evidence type="ECO:0000313" key="2">
    <source>
        <dbReference type="Proteomes" id="UP000007151"/>
    </source>
</evidence>
<evidence type="ECO:0000313" key="1">
    <source>
        <dbReference type="EMBL" id="OWR53373.1"/>
    </source>
</evidence>
<dbReference type="KEGG" id="dpl:KGM_211957"/>
<reference evidence="1 2" key="1">
    <citation type="journal article" date="2011" name="Cell">
        <title>The monarch butterfly genome yields insights into long-distance migration.</title>
        <authorList>
            <person name="Zhan S."/>
            <person name="Merlin C."/>
            <person name="Boore J.L."/>
            <person name="Reppert S.M."/>
        </authorList>
    </citation>
    <scope>NUCLEOTIDE SEQUENCE [LARGE SCALE GENOMIC DNA]</scope>
    <source>
        <strain evidence="1">F-2</strain>
    </source>
</reference>
<protein>
    <submittedName>
        <fullName evidence="1">Uncharacterized protein</fullName>
    </submittedName>
</protein>
<dbReference type="InParanoid" id="A0A212FI11"/>
<proteinExistence type="predicted"/>
<dbReference type="EMBL" id="AGBW02008449">
    <property type="protein sequence ID" value="OWR53373.1"/>
    <property type="molecule type" value="Genomic_DNA"/>
</dbReference>
<dbReference type="Proteomes" id="UP000007151">
    <property type="component" value="Unassembled WGS sequence"/>
</dbReference>
<gene>
    <name evidence="1" type="ORF">KGM_211957</name>
</gene>
<keyword evidence="2" id="KW-1185">Reference proteome</keyword>
<accession>A0A212FI11</accession>
<sequence>MVPARTEGIESSERAADVRSVRLGRQSRWFQIVWDGSSACCLLTTTSKGIADNTPAREVSQLAAFAMFYPSH</sequence>
<dbReference type="AlphaFoldDB" id="A0A212FI11"/>
<name>A0A212FI11_DANPL</name>
<organism evidence="1 2">
    <name type="scientific">Danaus plexippus plexippus</name>
    <dbReference type="NCBI Taxonomy" id="278856"/>
    <lineage>
        <taxon>Eukaryota</taxon>
        <taxon>Metazoa</taxon>
        <taxon>Ecdysozoa</taxon>
        <taxon>Arthropoda</taxon>
        <taxon>Hexapoda</taxon>
        <taxon>Insecta</taxon>
        <taxon>Pterygota</taxon>
        <taxon>Neoptera</taxon>
        <taxon>Endopterygota</taxon>
        <taxon>Lepidoptera</taxon>
        <taxon>Glossata</taxon>
        <taxon>Ditrysia</taxon>
        <taxon>Papilionoidea</taxon>
        <taxon>Nymphalidae</taxon>
        <taxon>Danainae</taxon>
        <taxon>Danaini</taxon>
        <taxon>Danaina</taxon>
        <taxon>Danaus</taxon>
        <taxon>Danaus</taxon>
    </lineage>
</organism>
<comment type="caution">
    <text evidence="1">The sequence shown here is derived from an EMBL/GenBank/DDBJ whole genome shotgun (WGS) entry which is preliminary data.</text>
</comment>